<evidence type="ECO:0000256" key="1">
    <source>
        <dbReference type="ARBA" id="ARBA00004370"/>
    </source>
</evidence>
<dbReference type="InterPro" id="IPR023352">
    <property type="entry name" value="MAPEG-like_dom_sf"/>
</dbReference>
<dbReference type="InterPro" id="IPR001129">
    <property type="entry name" value="Membr-assoc_MAPEG"/>
</dbReference>
<protein>
    <submittedName>
        <fullName evidence="6">Uncharacterized protein</fullName>
    </submittedName>
</protein>
<keyword evidence="7" id="KW-1185">Reference proteome</keyword>
<proteinExistence type="predicted"/>
<accession>A0A0L0G3B8</accession>
<dbReference type="EMBL" id="KQ241839">
    <property type="protein sequence ID" value="KNC83369.1"/>
    <property type="molecule type" value="Genomic_DNA"/>
</dbReference>
<keyword evidence="2 5" id="KW-0812">Transmembrane</keyword>
<feature type="transmembrane region" description="Helical" evidence="5">
    <location>
        <begin position="89"/>
        <end position="107"/>
    </location>
</feature>
<feature type="transmembrane region" description="Helical" evidence="5">
    <location>
        <begin position="59"/>
        <end position="80"/>
    </location>
</feature>
<evidence type="ECO:0000313" key="6">
    <source>
        <dbReference type="EMBL" id="KNC83369.1"/>
    </source>
</evidence>
<evidence type="ECO:0000256" key="4">
    <source>
        <dbReference type="ARBA" id="ARBA00023136"/>
    </source>
</evidence>
<evidence type="ECO:0000313" key="7">
    <source>
        <dbReference type="Proteomes" id="UP000054560"/>
    </source>
</evidence>
<name>A0A0L0G3B8_9EUKA</name>
<dbReference type="Proteomes" id="UP000054560">
    <property type="component" value="Unassembled WGS sequence"/>
</dbReference>
<dbReference type="Gene3D" id="1.20.120.550">
    <property type="entry name" value="Membrane associated eicosanoid/glutathione metabolism-like domain"/>
    <property type="match status" value="1"/>
</dbReference>
<comment type="subcellular location">
    <subcellularLocation>
        <location evidence="1">Membrane</location>
    </subcellularLocation>
</comment>
<sequence>MARADPATIVLMSTMLFQLLIGTGRRAKAAMDNNLEGCVFLYGAVLGSVAIRGPQDGSWLVAGLCISLCIIRLFHLYFYLSGLSTKRSITYTFTGPVVIAMMIVNVVDAST</sequence>
<dbReference type="RefSeq" id="XP_014157271.1">
    <property type="nucleotide sequence ID" value="XM_014301796.1"/>
</dbReference>
<evidence type="ECO:0000256" key="5">
    <source>
        <dbReference type="SAM" id="Phobius"/>
    </source>
</evidence>
<evidence type="ECO:0000256" key="3">
    <source>
        <dbReference type="ARBA" id="ARBA00022989"/>
    </source>
</evidence>
<dbReference type="Pfam" id="PF01124">
    <property type="entry name" value="MAPEG"/>
    <property type="match status" value="1"/>
</dbReference>
<dbReference type="GeneID" id="25904881"/>
<gene>
    <name evidence="6" type="ORF">SARC_04377</name>
</gene>
<keyword evidence="4 5" id="KW-0472">Membrane</keyword>
<reference evidence="6 7" key="1">
    <citation type="submission" date="2011-02" db="EMBL/GenBank/DDBJ databases">
        <title>The Genome Sequence of Sphaeroforma arctica JP610.</title>
        <authorList>
            <consortium name="The Broad Institute Genome Sequencing Platform"/>
            <person name="Russ C."/>
            <person name="Cuomo C."/>
            <person name="Young S.K."/>
            <person name="Zeng Q."/>
            <person name="Gargeya S."/>
            <person name="Alvarado L."/>
            <person name="Berlin A."/>
            <person name="Chapman S.B."/>
            <person name="Chen Z."/>
            <person name="Freedman E."/>
            <person name="Gellesch M."/>
            <person name="Goldberg J."/>
            <person name="Griggs A."/>
            <person name="Gujja S."/>
            <person name="Heilman E."/>
            <person name="Heiman D."/>
            <person name="Howarth C."/>
            <person name="Mehta T."/>
            <person name="Neiman D."/>
            <person name="Pearson M."/>
            <person name="Roberts A."/>
            <person name="Saif S."/>
            <person name="Shea T."/>
            <person name="Shenoy N."/>
            <person name="Sisk P."/>
            <person name="Stolte C."/>
            <person name="Sykes S."/>
            <person name="White J."/>
            <person name="Yandava C."/>
            <person name="Burger G."/>
            <person name="Gray M.W."/>
            <person name="Holland P.W.H."/>
            <person name="King N."/>
            <person name="Lang F.B.F."/>
            <person name="Roger A.J."/>
            <person name="Ruiz-Trillo I."/>
            <person name="Haas B."/>
            <person name="Nusbaum C."/>
            <person name="Birren B."/>
        </authorList>
    </citation>
    <scope>NUCLEOTIDE SEQUENCE [LARGE SCALE GENOMIC DNA]</scope>
    <source>
        <strain evidence="6 7">JP610</strain>
    </source>
</reference>
<dbReference type="GO" id="GO:0016020">
    <property type="term" value="C:membrane"/>
    <property type="evidence" value="ECO:0007669"/>
    <property type="project" value="UniProtKB-SubCell"/>
</dbReference>
<evidence type="ECO:0000256" key="2">
    <source>
        <dbReference type="ARBA" id="ARBA00022692"/>
    </source>
</evidence>
<dbReference type="SUPFAM" id="SSF161084">
    <property type="entry name" value="MAPEG domain-like"/>
    <property type="match status" value="1"/>
</dbReference>
<feature type="transmembrane region" description="Helical" evidence="5">
    <location>
        <begin position="6"/>
        <end position="23"/>
    </location>
</feature>
<keyword evidence="3 5" id="KW-1133">Transmembrane helix</keyword>
<organism evidence="6 7">
    <name type="scientific">Sphaeroforma arctica JP610</name>
    <dbReference type="NCBI Taxonomy" id="667725"/>
    <lineage>
        <taxon>Eukaryota</taxon>
        <taxon>Ichthyosporea</taxon>
        <taxon>Ichthyophonida</taxon>
        <taxon>Sphaeroforma</taxon>
    </lineage>
</organism>
<dbReference type="AlphaFoldDB" id="A0A0L0G3B8"/>